<dbReference type="InterPro" id="IPR019787">
    <property type="entry name" value="Znf_PHD-finger"/>
</dbReference>
<name>A0A9J6FAS4_HAELO</name>
<keyword evidence="2 4" id="KW-0863">Zinc-finger</keyword>
<dbReference type="PANTHER" id="PTHR47526">
    <property type="entry name" value="ATP-DEPENDENT DNA HELICASE"/>
    <property type="match status" value="1"/>
</dbReference>
<dbReference type="SMART" id="SM00249">
    <property type="entry name" value="PHD"/>
    <property type="match status" value="1"/>
</dbReference>
<accession>A0A9J6FAS4</accession>
<evidence type="ECO:0000256" key="6">
    <source>
        <dbReference type="SAM" id="SignalP"/>
    </source>
</evidence>
<dbReference type="PANTHER" id="PTHR47526:SF3">
    <property type="entry name" value="PHD-TYPE DOMAIN-CONTAINING PROTEIN"/>
    <property type="match status" value="1"/>
</dbReference>
<feature type="domain" description="PHD-type" evidence="7">
    <location>
        <begin position="442"/>
        <end position="492"/>
    </location>
</feature>
<feature type="compositionally biased region" description="Polar residues" evidence="5">
    <location>
        <begin position="393"/>
        <end position="404"/>
    </location>
</feature>
<keyword evidence="6" id="KW-0732">Signal</keyword>
<dbReference type="Gene3D" id="3.90.320.10">
    <property type="match status" value="1"/>
</dbReference>
<evidence type="ECO:0000256" key="4">
    <source>
        <dbReference type="PROSITE-ProRule" id="PRU00146"/>
    </source>
</evidence>
<dbReference type="InterPro" id="IPR019080">
    <property type="entry name" value="YqaJ_viral_recombinase"/>
</dbReference>
<keyword evidence="1" id="KW-0479">Metal-binding</keyword>
<feature type="region of interest" description="Disordered" evidence="5">
    <location>
        <begin position="391"/>
        <end position="423"/>
    </location>
</feature>
<dbReference type="Pfam" id="PF00628">
    <property type="entry name" value="PHD"/>
    <property type="match status" value="1"/>
</dbReference>
<dbReference type="VEuPathDB" id="VectorBase:HLOH_065317"/>
<evidence type="ECO:0000313" key="9">
    <source>
        <dbReference type="Proteomes" id="UP000821853"/>
    </source>
</evidence>
<evidence type="ECO:0000313" key="8">
    <source>
        <dbReference type="EMBL" id="KAH9363390.1"/>
    </source>
</evidence>
<dbReference type="GO" id="GO:0008270">
    <property type="term" value="F:zinc ion binding"/>
    <property type="evidence" value="ECO:0007669"/>
    <property type="project" value="UniProtKB-KW"/>
</dbReference>
<dbReference type="InterPro" id="IPR001965">
    <property type="entry name" value="Znf_PHD"/>
</dbReference>
<keyword evidence="9" id="KW-1185">Reference proteome</keyword>
<dbReference type="CDD" id="cd22343">
    <property type="entry name" value="PDDEXK_lambda_exonuclease-like"/>
    <property type="match status" value="1"/>
</dbReference>
<dbReference type="Proteomes" id="UP000821853">
    <property type="component" value="Chromosome 10"/>
</dbReference>
<feature type="chain" id="PRO_5039902848" description="PHD-type domain-containing protein" evidence="6">
    <location>
        <begin position="25"/>
        <end position="495"/>
    </location>
</feature>
<dbReference type="SUPFAM" id="SSF57903">
    <property type="entry name" value="FYVE/PHD zinc finger"/>
    <property type="match status" value="1"/>
</dbReference>
<comment type="caution">
    <text evidence="8">The sequence shown here is derived from an EMBL/GenBank/DDBJ whole genome shotgun (WGS) entry which is preliminary data.</text>
</comment>
<gene>
    <name evidence="8" type="ORF">HPB48_019478</name>
</gene>
<dbReference type="GO" id="GO:0006281">
    <property type="term" value="P:DNA repair"/>
    <property type="evidence" value="ECO:0007669"/>
    <property type="project" value="UniProtKB-ARBA"/>
</dbReference>
<organism evidence="8 9">
    <name type="scientific">Haemaphysalis longicornis</name>
    <name type="common">Bush tick</name>
    <dbReference type="NCBI Taxonomy" id="44386"/>
    <lineage>
        <taxon>Eukaryota</taxon>
        <taxon>Metazoa</taxon>
        <taxon>Ecdysozoa</taxon>
        <taxon>Arthropoda</taxon>
        <taxon>Chelicerata</taxon>
        <taxon>Arachnida</taxon>
        <taxon>Acari</taxon>
        <taxon>Parasitiformes</taxon>
        <taxon>Ixodida</taxon>
        <taxon>Ixodoidea</taxon>
        <taxon>Ixodidae</taxon>
        <taxon>Haemaphysalinae</taxon>
        <taxon>Haemaphysalis</taxon>
    </lineage>
</organism>
<dbReference type="OrthoDB" id="6507871at2759"/>
<dbReference type="AlphaFoldDB" id="A0A9J6FAS4"/>
<evidence type="ECO:0000259" key="7">
    <source>
        <dbReference type="PROSITE" id="PS50016"/>
    </source>
</evidence>
<sequence>MAGNGEACSHVAALLFYMQYVARARQDRSCTDTDNSWLPLTFAKFTRGPSLKWISRPVPWKKRQLEADMNTSSTVKHDTRQTAPAPTEEEWTCFLSSLIKAGHRPVVASTHPAFSDGFVPAVRSCKGADLRRLYDRSLELSSHQSVVSYCDDLYSNVTITTEAVKSIEARTRRQAMSTQWFEYRAGRVTASTLYDVCHTSTDTPSLSLIKRICYPHQNQVNAPQLKYGRQNEANALAKYQQLTKELHHDVEFHQAGLLISQEYVFLGATPDLLVKCSCCGEGTVEVKCPWTVRDGQLCDLLREKSSCVSECEGSLRLKKSHRYYYQIQVQLFVWKREYCDFVLWTCTEIHVERVKADKEFLLPLLHAAEGFFKTVLLPELVCRWFTTEKENQPPAQSLPSTSAAANVARGNQPPAPSQLSTSALANPAQPKCTANVTDASLGQYCVCRGPEKGRMIACDSPACAITWYHFKCVGLKKAPKANKWFCDSCRAQQSF</sequence>
<dbReference type="Gene3D" id="3.30.40.10">
    <property type="entry name" value="Zinc/RING finger domain, C3HC4 (zinc finger)"/>
    <property type="match status" value="1"/>
</dbReference>
<dbReference type="EMBL" id="JABSTR010000002">
    <property type="protein sequence ID" value="KAH9363390.1"/>
    <property type="molecule type" value="Genomic_DNA"/>
</dbReference>
<proteinExistence type="predicted"/>
<dbReference type="InterPro" id="IPR019786">
    <property type="entry name" value="Zinc_finger_PHD-type_CS"/>
</dbReference>
<evidence type="ECO:0000256" key="1">
    <source>
        <dbReference type="ARBA" id="ARBA00022723"/>
    </source>
</evidence>
<dbReference type="SUPFAM" id="SSF52980">
    <property type="entry name" value="Restriction endonuclease-like"/>
    <property type="match status" value="1"/>
</dbReference>
<reference evidence="8 9" key="1">
    <citation type="journal article" date="2020" name="Cell">
        <title>Large-Scale Comparative Analyses of Tick Genomes Elucidate Their Genetic Diversity and Vector Capacities.</title>
        <authorList>
            <consortium name="Tick Genome and Microbiome Consortium (TIGMIC)"/>
            <person name="Jia N."/>
            <person name="Wang J."/>
            <person name="Shi W."/>
            <person name="Du L."/>
            <person name="Sun Y."/>
            <person name="Zhan W."/>
            <person name="Jiang J.F."/>
            <person name="Wang Q."/>
            <person name="Zhang B."/>
            <person name="Ji P."/>
            <person name="Bell-Sakyi L."/>
            <person name="Cui X.M."/>
            <person name="Yuan T.T."/>
            <person name="Jiang B.G."/>
            <person name="Yang W.F."/>
            <person name="Lam T.T."/>
            <person name="Chang Q.C."/>
            <person name="Ding S.J."/>
            <person name="Wang X.J."/>
            <person name="Zhu J.G."/>
            <person name="Ruan X.D."/>
            <person name="Zhao L."/>
            <person name="Wei J.T."/>
            <person name="Ye R.Z."/>
            <person name="Que T.C."/>
            <person name="Du C.H."/>
            <person name="Zhou Y.H."/>
            <person name="Cheng J.X."/>
            <person name="Dai P.F."/>
            <person name="Guo W.B."/>
            <person name="Han X.H."/>
            <person name="Huang E.J."/>
            <person name="Li L.F."/>
            <person name="Wei W."/>
            <person name="Gao Y.C."/>
            <person name="Liu J.Z."/>
            <person name="Shao H.Z."/>
            <person name="Wang X."/>
            <person name="Wang C.C."/>
            <person name="Yang T.C."/>
            <person name="Huo Q.B."/>
            <person name="Li W."/>
            <person name="Chen H.Y."/>
            <person name="Chen S.E."/>
            <person name="Zhou L.G."/>
            <person name="Ni X.B."/>
            <person name="Tian J.H."/>
            <person name="Sheng Y."/>
            <person name="Liu T."/>
            <person name="Pan Y.S."/>
            <person name="Xia L.Y."/>
            <person name="Li J."/>
            <person name="Zhao F."/>
            <person name="Cao W.C."/>
        </authorList>
    </citation>
    <scope>NUCLEOTIDE SEQUENCE [LARGE SCALE GENOMIC DNA]</scope>
    <source>
        <strain evidence="8">HaeL-2018</strain>
    </source>
</reference>
<dbReference type="CDD" id="cd15505">
    <property type="entry name" value="PHD_ING"/>
    <property type="match status" value="1"/>
</dbReference>
<evidence type="ECO:0000256" key="2">
    <source>
        <dbReference type="ARBA" id="ARBA00022771"/>
    </source>
</evidence>
<feature type="signal peptide" evidence="6">
    <location>
        <begin position="1"/>
        <end position="24"/>
    </location>
</feature>
<keyword evidence="3" id="KW-0862">Zinc</keyword>
<dbReference type="InterPro" id="IPR011604">
    <property type="entry name" value="PDDEXK-like_dom_sf"/>
</dbReference>
<dbReference type="InterPro" id="IPR013083">
    <property type="entry name" value="Znf_RING/FYVE/PHD"/>
</dbReference>
<dbReference type="PROSITE" id="PS50016">
    <property type="entry name" value="ZF_PHD_2"/>
    <property type="match status" value="1"/>
</dbReference>
<dbReference type="Pfam" id="PF09588">
    <property type="entry name" value="YqaJ"/>
    <property type="match status" value="1"/>
</dbReference>
<protein>
    <recommendedName>
        <fullName evidence="7">PHD-type domain-containing protein</fullName>
    </recommendedName>
</protein>
<evidence type="ECO:0000256" key="3">
    <source>
        <dbReference type="ARBA" id="ARBA00022833"/>
    </source>
</evidence>
<dbReference type="InterPro" id="IPR011011">
    <property type="entry name" value="Znf_FYVE_PHD"/>
</dbReference>
<evidence type="ECO:0000256" key="5">
    <source>
        <dbReference type="SAM" id="MobiDB-lite"/>
    </source>
</evidence>
<dbReference type="InterPro" id="IPR011335">
    <property type="entry name" value="Restrct_endonuc-II-like"/>
</dbReference>
<dbReference type="PROSITE" id="PS01359">
    <property type="entry name" value="ZF_PHD_1"/>
    <property type="match status" value="1"/>
</dbReference>